<dbReference type="Proteomes" id="UP000001844">
    <property type="component" value="Chromosome"/>
</dbReference>
<evidence type="ECO:0000313" key="2">
    <source>
        <dbReference type="EMBL" id="ADE15047.1"/>
    </source>
</evidence>
<dbReference type="STRING" id="472759.Nhal_1939"/>
<dbReference type="eggNOG" id="COG0457">
    <property type="taxonomic scope" value="Bacteria"/>
</dbReference>
<reference evidence="3" key="1">
    <citation type="submission" date="2010-04" db="EMBL/GenBank/DDBJ databases">
        <title>Complete genome sequence of Nitrosococcus halophilus Nc4, a salt-adapted, aerobic obligate ammonia-oxidizing sulfur purple bacterium.</title>
        <authorList>
            <consortium name="US DOE Joint Genome Institute"/>
            <person name="Campbell M.A."/>
            <person name="Malfatti S.A."/>
            <person name="Chain P.S.G."/>
            <person name="Heidelberg J.F."/>
            <person name="Ward B.B."/>
            <person name="Klotz M.G."/>
        </authorList>
    </citation>
    <scope>NUCLEOTIDE SEQUENCE [LARGE SCALE GENOMIC DNA]</scope>
    <source>
        <strain evidence="3">Nc4</strain>
    </source>
</reference>
<accession>D5C3S5</accession>
<dbReference type="PANTHER" id="PTHR45588:SF1">
    <property type="entry name" value="WW DOMAIN-CONTAINING PROTEIN"/>
    <property type="match status" value="1"/>
</dbReference>
<proteinExistence type="predicted"/>
<organism evidence="2 3">
    <name type="scientific">Nitrosococcus halophilus (strain Nc4)</name>
    <dbReference type="NCBI Taxonomy" id="472759"/>
    <lineage>
        <taxon>Bacteria</taxon>
        <taxon>Pseudomonadati</taxon>
        <taxon>Pseudomonadota</taxon>
        <taxon>Gammaproteobacteria</taxon>
        <taxon>Chromatiales</taxon>
        <taxon>Chromatiaceae</taxon>
        <taxon>Nitrosococcus</taxon>
    </lineage>
</organism>
<name>D5C3S5_NITHN</name>
<evidence type="ECO:0000256" key="1">
    <source>
        <dbReference type="SAM" id="SignalP"/>
    </source>
</evidence>
<keyword evidence="1" id="KW-0732">Signal</keyword>
<dbReference type="EMBL" id="CP001798">
    <property type="protein sequence ID" value="ADE15047.1"/>
    <property type="molecule type" value="Genomic_DNA"/>
</dbReference>
<keyword evidence="3" id="KW-1185">Reference proteome</keyword>
<dbReference type="InterPro" id="IPR011990">
    <property type="entry name" value="TPR-like_helical_dom_sf"/>
</dbReference>
<evidence type="ECO:0000313" key="3">
    <source>
        <dbReference type="Proteomes" id="UP000001844"/>
    </source>
</evidence>
<dbReference type="OrthoDB" id="9778494at2"/>
<dbReference type="Gene3D" id="1.25.40.10">
    <property type="entry name" value="Tetratricopeptide repeat domain"/>
    <property type="match status" value="2"/>
</dbReference>
<dbReference type="AlphaFoldDB" id="D5C3S5"/>
<protein>
    <submittedName>
        <fullName evidence="2">Tetratricopeptide TPR_4</fullName>
    </submittedName>
</protein>
<dbReference type="SUPFAM" id="SSF48452">
    <property type="entry name" value="TPR-like"/>
    <property type="match status" value="2"/>
</dbReference>
<sequence length="561" mass="61933">MRYGGPLVTILLAFATGSGHAELSLDPPTSLNTLPVAVQGIDTYGTQLGTVSFPVSCNETASQQMERGVALLHHMTYSGAQKAFAAALEADPDCAMGYWGMAMASIHPLWPDVPTPEQLKKGWNLIGEAKARGPKTPREQVYITALEAYFKDGWKRSEEARLMSFEQGWEQVYQQFPQDLEAAAFYALAHTAIAHPEDKSYQKQREAGAIAKKILAKNPDHPGAHHYLIHAYDSPGLADQALAIARNYGKIAPQVPHALHMPTHIFTRVGRWQESIEGNRQSAAVAWKQSVSDGAISLHYPHALDYLAYAYLQGAQDKKAQEIRDQVLSLEGPFLHLNLPAIAYALAAIPARYALERQQWAEAACLQPRQPSSFPWEKRFAPYEAMTYFAKALGAARSGDPHTARKALDKLVSLGKQITPTDSNAYWAKQVEIQRMAATAWLRYEEGKPKEALRIMRKAAEEEASTEKAAVTPGEILPARELLADMLLIMGNAKEALAEYEAALKRSPNRFNSLYGAGRAAELGGNSNKAANYYQKLVEITMQAEIERERLQQAKVFLAGH</sequence>
<dbReference type="KEGG" id="nhl:Nhal_1939"/>
<feature type="chain" id="PRO_5003069877" evidence="1">
    <location>
        <begin position="22"/>
        <end position="561"/>
    </location>
</feature>
<dbReference type="HOGENOM" id="CLU_011527_2_0_6"/>
<dbReference type="PANTHER" id="PTHR45588">
    <property type="entry name" value="TPR DOMAIN-CONTAINING PROTEIN"/>
    <property type="match status" value="1"/>
</dbReference>
<gene>
    <name evidence="2" type="ordered locus">Nhal_1939</name>
</gene>
<dbReference type="RefSeq" id="WP_013032913.1">
    <property type="nucleotide sequence ID" value="NC_013960.1"/>
</dbReference>
<feature type="signal peptide" evidence="1">
    <location>
        <begin position="1"/>
        <end position="21"/>
    </location>
</feature>